<accession>A0A0E9WY66</accession>
<feature type="transmembrane region" description="Helical" evidence="1">
    <location>
        <begin position="12"/>
        <end position="33"/>
    </location>
</feature>
<keyword evidence="1" id="KW-0472">Membrane</keyword>
<sequence length="43" mass="4990">MFPKLIHSREAPLCYITVILFVNSHSFVGMLKINLNAFKRLNI</sequence>
<evidence type="ECO:0000256" key="1">
    <source>
        <dbReference type="SAM" id="Phobius"/>
    </source>
</evidence>
<protein>
    <submittedName>
        <fullName evidence="2">Uncharacterized protein</fullName>
    </submittedName>
</protein>
<keyword evidence="1" id="KW-0812">Transmembrane</keyword>
<dbReference type="AlphaFoldDB" id="A0A0E9WY66"/>
<reference evidence="2" key="1">
    <citation type="submission" date="2014-11" db="EMBL/GenBank/DDBJ databases">
        <authorList>
            <person name="Amaro Gonzalez C."/>
        </authorList>
    </citation>
    <scope>NUCLEOTIDE SEQUENCE</scope>
</reference>
<keyword evidence="1" id="KW-1133">Transmembrane helix</keyword>
<name>A0A0E9WY66_ANGAN</name>
<evidence type="ECO:0000313" key="2">
    <source>
        <dbReference type="EMBL" id="JAH95161.1"/>
    </source>
</evidence>
<organism evidence="2">
    <name type="scientific">Anguilla anguilla</name>
    <name type="common">European freshwater eel</name>
    <name type="synonym">Muraena anguilla</name>
    <dbReference type="NCBI Taxonomy" id="7936"/>
    <lineage>
        <taxon>Eukaryota</taxon>
        <taxon>Metazoa</taxon>
        <taxon>Chordata</taxon>
        <taxon>Craniata</taxon>
        <taxon>Vertebrata</taxon>
        <taxon>Euteleostomi</taxon>
        <taxon>Actinopterygii</taxon>
        <taxon>Neopterygii</taxon>
        <taxon>Teleostei</taxon>
        <taxon>Anguilliformes</taxon>
        <taxon>Anguillidae</taxon>
        <taxon>Anguilla</taxon>
    </lineage>
</organism>
<proteinExistence type="predicted"/>
<dbReference type="EMBL" id="GBXM01013416">
    <property type="protein sequence ID" value="JAH95161.1"/>
    <property type="molecule type" value="Transcribed_RNA"/>
</dbReference>
<reference evidence="2" key="2">
    <citation type="journal article" date="2015" name="Fish Shellfish Immunol.">
        <title>Early steps in the European eel (Anguilla anguilla)-Vibrio vulnificus interaction in the gills: Role of the RtxA13 toxin.</title>
        <authorList>
            <person name="Callol A."/>
            <person name="Pajuelo D."/>
            <person name="Ebbesson L."/>
            <person name="Teles M."/>
            <person name="MacKenzie S."/>
            <person name="Amaro C."/>
        </authorList>
    </citation>
    <scope>NUCLEOTIDE SEQUENCE</scope>
</reference>